<comment type="caution">
    <text evidence="1">The sequence shown here is derived from an EMBL/GenBank/DDBJ whole genome shotgun (WGS) entry which is preliminary data.</text>
</comment>
<dbReference type="OrthoDB" id="2352817at2759"/>
<dbReference type="Proteomes" id="UP000266861">
    <property type="component" value="Unassembled WGS sequence"/>
</dbReference>
<sequence length="427" mass="49413">MMKSVGCINITPYKKQKSKPEFWTYNVNFNNDNYILSYLFDMNLLDGIDNKETDLKIENQQLKKTIDKFWKSFDESIKINKCRMDGKQRILSIIAEKFRYKEIQDKLQISNTLISDAKKYGRTNGPGCPNNVSMSSYQVDSKTNLPILYLKNNKETLWHKFEATYPDGIKRTYFMARLANGRYKYQQDLGGLCNICNEYGYETFDILISLLHLNIERELQYTLISELEILPHHLKRGFENELTINIDGTISHVDTINHSKFLELDNNGAVLVCDYKMRILPKNAWFTASSFDTVFNILDPKPKWVRIFSDNGAKSSVDSYHAQINDGKKIETAIKNISGTSVAHLEPKRNHISVKTLPGITKLFYFEWPINGSHAGNILARELSNVGEWKRYTPSDILKLTEEPLHKPTPEVSEYTKSNSEWNYPLV</sequence>
<organism evidence="1 2">
    <name type="scientific">Diversispora epigaea</name>
    <dbReference type="NCBI Taxonomy" id="1348612"/>
    <lineage>
        <taxon>Eukaryota</taxon>
        <taxon>Fungi</taxon>
        <taxon>Fungi incertae sedis</taxon>
        <taxon>Mucoromycota</taxon>
        <taxon>Glomeromycotina</taxon>
        <taxon>Glomeromycetes</taxon>
        <taxon>Diversisporales</taxon>
        <taxon>Diversisporaceae</taxon>
        <taxon>Diversispora</taxon>
    </lineage>
</organism>
<evidence type="ECO:0000313" key="2">
    <source>
        <dbReference type="Proteomes" id="UP000266861"/>
    </source>
</evidence>
<evidence type="ECO:0000313" key="1">
    <source>
        <dbReference type="EMBL" id="RHZ78925.1"/>
    </source>
</evidence>
<dbReference type="EMBL" id="PQFF01000145">
    <property type="protein sequence ID" value="RHZ78925.1"/>
    <property type="molecule type" value="Genomic_DNA"/>
</dbReference>
<accession>A0A397ISG5</accession>
<protein>
    <submittedName>
        <fullName evidence="1">Uncharacterized protein</fullName>
    </submittedName>
</protein>
<keyword evidence="2" id="KW-1185">Reference proteome</keyword>
<gene>
    <name evidence="1" type="ORF">Glove_154g28</name>
</gene>
<reference evidence="1 2" key="1">
    <citation type="submission" date="2018-08" db="EMBL/GenBank/DDBJ databases">
        <title>Genome and evolution of the arbuscular mycorrhizal fungus Diversispora epigaea (formerly Glomus versiforme) and its bacterial endosymbionts.</title>
        <authorList>
            <person name="Sun X."/>
            <person name="Fei Z."/>
            <person name="Harrison M."/>
        </authorList>
    </citation>
    <scope>NUCLEOTIDE SEQUENCE [LARGE SCALE GENOMIC DNA]</scope>
    <source>
        <strain evidence="1 2">IT104</strain>
    </source>
</reference>
<name>A0A397ISG5_9GLOM</name>
<dbReference type="AlphaFoldDB" id="A0A397ISG5"/>
<proteinExistence type="predicted"/>